<name>A0A0H1BHF1_9EURO</name>
<evidence type="ECO:0000256" key="1">
    <source>
        <dbReference type="SAM" id="SignalP"/>
    </source>
</evidence>
<dbReference type="Proteomes" id="UP000053573">
    <property type="component" value="Unassembled WGS sequence"/>
</dbReference>
<keyword evidence="1" id="KW-0732">Signal</keyword>
<evidence type="ECO:0000313" key="2">
    <source>
        <dbReference type="EMBL" id="KLJ10924.1"/>
    </source>
</evidence>
<comment type="caution">
    <text evidence="2">The sequence shown here is derived from an EMBL/GenBank/DDBJ whole genome shotgun (WGS) entry which is preliminary data.</text>
</comment>
<gene>
    <name evidence="2" type="ORF">EMPG_13756</name>
</gene>
<reference evidence="3" key="1">
    <citation type="journal article" date="2015" name="PLoS Genet.">
        <title>The dynamic genome and transcriptome of the human fungal pathogen Blastomyces and close relative Emmonsia.</title>
        <authorList>
            <person name="Munoz J.F."/>
            <person name="Gauthier G.M."/>
            <person name="Desjardins C.A."/>
            <person name="Gallo J.E."/>
            <person name="Holder J."/>
            <person name="Sullivan T.D."/>
            <person name="Marty A.J."/>
            <person name="Carmen J.C."/>
            <person name="Chen Z."/>
            <person name="Ding L."/>
            <person name="Gujja S."/>
            <person name="Magrini V."/>
            <person name="Misas E."/>
            <person name="Mitreva M."/>
            <person name="Priest M."/>
            <person name="Saif S."/>
            <person name="Whiston E.A."/>
            <person name="Young S."/>
            <person name="Zeng Q."/>
            <person name="Goldman W.E."/>
            <person name="Mardis E.R."/>
            <person name="Taylor J.W."/>
            <person name="McEwen J.G."/>
            <person name="Clay O.K."/>
            <person name="Klein B.S."/>
            <person name="Cuomo C.A."/>
        </authorList>
    </citation>
    <scope>NUCLEOTIDE SEQUENCE [LARGE SCALE GENOMIC DNA]</scope>
    <source>
        <strain evidence="3">UAMH 139</strain>
    </source>
</reference>
<accession>A0A0H1BHF1</accession>
<organism evidence="2 3">
    <name type="scientific">Blastomyces silverae</name>
    <dbReference type="NCBI Taxonomy" id="2060906"/>
    <lineage>
        <taxon>Eukaryota</taxon>
        <taxon>Fungi</taxon>
        <taxon>Dikarya</taxon>
        <taxon>Ascomycota</taxon>
        <taxon>Pezizomycotina</taxon>
        <taxon>Eurotiomycetes</taxon>
        <taxon>Eurotiomycetidae</taxon>
        <taxon>Onygenales</taxon>
        <taxon>Ajellomycetaceae</taxon>
        <taxon>Blastomyces</taxon>
    </lineage>
</organism>
<sequence length="54" mass="6276">MVVVVGILLLLIRIIVNPLPWHSPLRPAPPHRPYLGQRANLRIVIINNIIRPWR</sequence>
<dbReference type="EMBL" id="LDEV01001840">
    <property type="protein sequence ID" value="KLJ10924.1"/>
    <property type="molecule type" value="Genomic_DNA"/>
</dbReference>
<evidence type="ECO:0000313" key="3">
    <source>
        <dbReference type="Proteomes" id="UP000053573"/>
    </source>
</evidence>
<keyword evidence="3" id="KW-1185">Reference proteome</keyword>
<feature type="signal peptide" evidence="1">
    <location>
        <begin position="1"/>
        <end position="18"/>
    </location>
</feature>
<dbReference type="AlphaFoldDB" id="A0A0H1BHF1"/>
<protein>
    <submittedName>
        <fullName evidence="2">Uncharacterized protein</fullName>
    </submittedName>
</protein>
<proteinExistence type="predicted"/>
<feature type="chain" id="PRO_5005199565" evidence="1">
    <location>
        <begin position="19"/>
        <end position="54"/>
    </location>
</feature>